<sequence length="122" mass="13283">MSLIILAIAVALLTILVSTRAAPVASVSASGIPDEVCGSSASDCAPEYFSYRKAAANARLFQASTTIRRDIRESRQLVPNPVPFWPINGDDDMTDDETDNDYSSSDDDDDDDDGEDHEYSIY</sequence>
<keyword evidence="4" id="KW-1185">Reference proteome</keyword>
<dbReference type="EMBL" id="PDNA01000068">
    <property type="protein sequence ID" value="PGH17071.1"/>
    <property type="molecule type" value="Genomic_DNA"/>
</dbReference>
<evidence type="ECO:0000313" key="3">
    <source>
        <dbReference type="EMBL" id="PGH17071.1"/>
    </source>
</evidence>
<feature type="region of interest" description="Disordered" evidence="1">
    <location>
        <begin position="79"/>
        <end position="122"/>
    </location>
</feature>
<evidence type="ECO:0008006" key="5">
    <source>
        <dbReference type="Google" id="ProtNLM"/>
    </source>
</evidence>
<feature type="chain" id="PRO_5012835168" description="Secreted protein" evidence="2">
    <location>
        <begin position="22"/>
        <end position="122"/>
    </location>
</feature>
<accession>A0A2B7Y7N9</accession>
<reference evidence="3 4" key="1">
    <citation type="submission" date="2017-10" db="EMBL/GenBank/DDBJ databases">
        <title>Comparative genomics in systemic dimorphic fungi from Ajellomycetaceae.</title>
        <authorList>
            <person name="Munoz J.F."/>
            <person name="Mcewen J.G."/>
            <person name="Clay O.K."/>
            <person name="Cuomo C.A."/>
        </authorList>
    </citation>
    <scope>NUCLEOTIDE SEQUENCE [LARGE SCALE GENOMIC DNA]</scope>
    <source>
        <strain evidence="3 4">UAMH7299</strain>
    </source>
</reference>
<name>A0A2B7Y7N9_POLH7</name>
<evidence type="ECO:0000256" key="1">
    <source>
        <dbReference type="SAM" id="MobiDB-lite"/>
    </source>
</evidence>
<organism evidence="3 4">
    <name type="scientific">Polytolypa hystricis (strain UAMH7299)</name>
    <dbReference type="NCBI Taxonomy" id="1447883"/>
    <lineage>
        <taxon>Eukaryota</taxon>
        <taxon>Fungi</taxon>
        <taxon>Dikarya</taxon>
        <taxon>Ascomycota</taxon>
        <taxon>Pezizomycotina</taxon>
        <taxon>Eurotiomycetes</taxon>
        <taxon>Eurotiomycetidae</taxon>
        <taxon>Onygenales</taxon>
        <taxon>Onygenales incertae sedis</taxon>
        <taxon>Polytolypa</taxon>
    </lineage>
</organism>
<evidence type="ECO:0000256" key="2">
    <source>
        <dbReference type="SAM" id="SignalP"/>
    </source>
</evidence>
<protein>
    <recommendedName>
        <fullName evidence="5">Secreted protein</fullName>
    </recommendedName>
</protein>
<evidence type="ECO:0000313" key="4">
    <source>
        <dbReference type="Proteomes" id="UP000224634"/>
    </source>
</evidence>
<feature type="signal peptide" evidence="2">
    <location>
        <begin position="1"/>
        <end position="21"/>
    </location>
</feature>
<gene>
    <name evidence="3" type="ORF">AJ80_04944</name>
</gene>
<comment type="caution">
    <text evidence="3">The sequence shown here is derived from an EMBL/GenBank/DDBJ whole genome shotgun (WGS) entry which is preliminary data.</text>
</comment>
<feature type="compositionally biased region" description="Acidic residues" evidence="1">
    <location>
        <begin position="89"/>
        <end position="116"/>
    </location>
</feature>
<dbReference type="Proteomes" id="UP000224634">
    <property type="component" value="Unassembled WGS sequence"/>
</dbReference>
<keyword evidence="2" id="KW-0732">Signal</keyword>
<proteinExistence type="predicted"/>
<dbReference type="AlphaFoldDB" id="A0A2B7Y7N9"/>